<protein>
    <submittedName>
        <fullName evidence="1">Uncharacterized protein</fullName>
    </submittedName>
</protein>
<gene>
    <name evidence="1" type="ORF">LCGC14_1432080</name>
</gene>
<dbReference type="EMBL" id="LAZR01009668">
    <property type="protein sequence ID" value="KKM71295.1"/>
    <property type="molecule type" value="Genomic_DNA"/>
</dbReference>
<comment type="caution">
    <text evidence="1">The sequence shown here is derived from an EMBL/GenBank/DDBJ whole genome shotgun (WGS) entry which is preliminary data.</text>
</comment>
<accession>A0A0F9M3V1</accession>
<name>A0A0F9M3V1_9ZZZZ</name>
<sequence length="97" mass="11214">MNTECPRIFIFVSHRCCETPWAIALRGHFLILAIDRLKPRIPTRARNIMKPIAGMRANDNPKPIGRVRAMTDLKPKRKVRAIFSLKPIKIMREPAIK</sequence>
<organism evidence="1">
    <name type="scientific">marine sediment metagenome</name>
    <dbReference type="NCBI Taxonomy" id="412755"/>
    <lineage>
        <taxon>unclassified sequences</taxon>
        <taxon>metagenomes</taxon>
        <taxon>ecological metagenomes</taxon>
    </lineage>
</organism>
<evidence type="ECO:0000313" key="1">
    <source>
        <dbReference type="EMBL" id="KKM71295.1"/>
    </source>
</evidence>
<proteinExistence type="predicted"/>
<reference evidence="1" key="1">
    <citation type="journal article" date="2015" name="Nature">
        <title>Complex archaea that bridge the gap between prokaryotes and eukaryotes.</title>
        <authorList>
            <person name="Spang A."/>
            <person name="Saw J.H."/>
            <person name="Jorgensen S.L."/>
            <person name="Zaremba-Niedzwiedzka K."/>
            <person name="Martijn J."/>
            <person name="Lind A.E."/>
            <person name="van Eijk R."/>
            <person name="Schleper C."/>
            <person name="Guy L."/>
            <person name="Ettema T.J."/>
        </authorList>
    </citation>
    <scope>NUCLEOTIDE SEQUENCE</scope>
</reference>
<dbReference type="AlphaFoldDB" id="A0A0F9M3V1"/>